<dbReference type="InterPro" id="IPR002797">
    <property type="entry name" value="Polysacc_synth"/>
</dbReference>
<dbReference type="RefSeq" id="WP_231443052.1">
    <property type="nucleotide sequence ID" value="NZ_JAJOMB010000008.1"/>
</dbReference>
<dbReference type="AlphaFoldDB" id="A0A9X1NCD4"/>
<protein>
    <submittedName>
        <fullName evidence="8">Oligosaccharide flippase family protein</fullName>
    </submittedName>
</protein>
<feature type="region of interest" description="Disordered" evidence="6">
    <location>
        <begin position="1"/>
        <end position="22"/>
    </location>
</feature>
<feature type="compositionally biased region" description="Gly residues" evidence="6">
    <location>
        <begin position="577"/>
        <end position="586"/>
    </location>
</feature>
<dbReference type="EMBL" id="JAJOMB010000008">
    <property type="protein sequence ID" value="MCD5312632.1"/>
    <property type="molecule type" value="Genomic_DNA"/>
</dbReference>
<dbReference type="InterPro" id="IPR050833">
    <property type="entry name" value="Poly_Biosynth_Transport"/>
</dbReference>
<accession>A0A9X1NCD4</accession>
<keyword evidence="5 7" id="KW-0472">Membrane</keyword>
<feature type="transmembrane region" description="Helical" evidence="7">
    <location>
        <begin position="349"/>
        <end position="369"/>
    </location>
</feature>
<feature type="transmembrane region" description="Helical" evidence="7">
    <location>
        <begin position="381"/>
        <end position="400"/>
    </location>
</feature>
<dbReference type="Pfam" id="PF01943">
    <property type="entry name" value="Polysacc_synt"/>
    <property type="match status" value="1"/>
</dbReference>
<dbReference type="Proteomes" id="UP001138997">
    <property type="component" value="Unassembled WGS sequence"/>
</dbReference>
<proteinExistence type="predicted"/>
<comment type="subcellular location">
    <subcellularLocation>
        <location evidence="1">Cell membrane</location>
        <topology evidence="1">Multi-pass membrane protein</topology>
    </subcellularLocation>
</comment>
<feature type="region of interest" description="Disordered" evidence="6">
    <location>
        <begin position="495"/>
        <end position="983"/>
    </location>
</feature>
<feature type="compositionally biased region" description="Basic and acidic residues" evidence="6">
    <location>
        <begin position="626"/>
        <end position="645"/>
    </location>
</feature>
<keyword evidence="4 7" id="KW-1133">Transmembrane helix</keyword>
<reference evidence="8" key="1">
    <citation type="submission" date="2021-11" db="EMBL/GenBank/DDBJ databases">
        <title>Streptomyces corallinus and Kineosporia corallina sp. nov., two new coral-derived marine actinobacteria.</title>
        <authorList>
            <person name="Buangrab K."/>
            <person name="Sutthacheep M."/>
            <person name="Yeemin T."/>
            <person name="Harunari E."/>
            <person name="Igarashi Y."/>
            <person name="Sripreechasak P."/>
            <person name="Kanchanasin P."/>
            <person name="Tanasupawat S."/>
            <person name="Phongsopitanun W."/>
        </authorList>
    </citation>
    <scope>NUCLEOTIDE SEQUENCE</scope>
    <source>
        <strain evidence="8">JCM 31032</strain>
    </source>
</reference>
<evidence type="ECO:0000256" key="7">
    <source>
        <dbReference type="SAM" id="Phobius"/>
    </source>
</evidence>
<organism evidence="8 9">
    <name type="scientific">Kineosporia babensis</name>
    <dbReference type="NCBI Taxonomy" id="499548"/>
    <lineage>
        <taxon>Bacteria</taxon>
        <taxon>Bacillati</taxon>
        <taxon>Actinomycetota</taxon>
        <taxon>Actinomycetes</taxon>
        <taxon>Kineosporiales</taxon>
        <taxon>Kineosporiaceae</taxon>
        <taxon>Kineosporia</taxon>
    </lineage>
</organism>
<evidence type="ECO:0000256" key="1">
    <source>
        <dbReference type="ARBA" id="ARBA00004651"/>
    </source>
</evidence>
<dbReference type="CDD" id="cd13126">
    <property type="entry name" value="MATE_like_11"/>
    <property type="match status" value="1"/>
</dbReference>
<feature type="compositionally biased region" description="Basic and acidic residues" evidence="6">
    <location>
        <begin position="945"/>
        <end position="960"/>
    </location>
</feature>
<keyword evidence="9" id="KW-1185">Reference proteome</keyword>
<name>A0A9X1NCD4_9ACTN</name>
<evidence type="ECO:0000256" key="6">
    <source>
        <dbReference type="SAM" id="MobiDB-lite"/>
    </source>
</evidence>
<feature type="compositionally biased region" description="Basic and acidic residues" evidence="6">
    <location>
        <begin position="901"/>
        <end position="922"/>
    </location>
</feature>
<keyword evidence="2" id="KW-1003">Cell membrane</keyword>
<dbReference type="GO" id="GO:0005886">
    <property type="term" value="C:plasma membrane"/>
    <property type="evidence" value="ECO:0007669"/>
    <property type="project" value="UniProtKB-SubCell"/>
</dbReference>
<feature type="compositionally biased region" description="Basic and acidic residues" evidence="6">
    <location>
        <begin position="495"/>
        <end position="551"/>
    </location>
</feature>
<feature type="transmembrane region" description="Helical" evidence="7">
    <location>
        <begin position="275"/>
        <end position="295"/>
    </location>
</feature>
<feature type="transmembrane region" description="Helical" evidence="7">
    <location>
        <begin position="108"/>
        <end position="128"/>
    </location>
</feature>
<evidence type="ECO:0000313" key="9">
    <source>
        <dbReference type="Proteomes" id="UP001138997"/>
    </source>
</evidence>
<sequence>MALTGRHVHRDPADLDSEDDTPQISNKSRIIWTFADQALSSLANFALSIVVARQVTKEDFGSFSLMLVTFTFLIGLGRAGIGDPYVIRFTDADRHTRRRAQRQAAGSAISFGVVTGLICAAAAAVMYFVLGDHVSALAILGLGLAMPGLMLQETWRSAFFAAGRPRTATINDAVRTAIQFGLLAVLLVQPEPSVFLITLAWGAGALVAALIGILQTRVAPDPFEAMAWFRETRDINMKMAADFSFNQGATTLVSYVVSGIVGKVAIGGIRAAQTLLGPLNLLFSGISSFGLPMLSRTAMAGQSLLKGALMLSAGIGGIAGTWVLILLLVPTSIGGELLGDSWATAREVMLPMGIIVVCVGFVLGASLGLKALRRADQMLRVTFVQAPLMLGLGSLGGALWSGPGAAWGMATAQIAGFVASWIIFLKADKQPRPWIEEEAAEALRAQGNAGRARDELYDDRYDERFDERFDERERHGAQGFWSEDEQERWALDEPEQRLAGRQAEEPWGWDERDRHSSGGRSGRDPQGRDLQGRDLQGRDPRGRDPRDRDGYESPAGSQAEGWYDPTGPTVAVRQDGQGFGPSGRGSEGAYDAHEPTVAVRQDRGGRPPSSQGQFPAPWESAQGGPDDGRRSDRGNAGARDWDEPGRGQARGGSGSRGEVRGVEIQGDYSAHGEAPRRPGSGRGDARGRDGYADQAQPGPDGYGAGGPARGGSAGGRGGYDGQGRGGHDTGGQAAGRGGYDTGGQAAGRGGYDAGGRPSGGREADWSEQGSRSQERDGLSGRGRSGRESAGGRGGYEAPADGRAGYESGGRGGYATPANGRGPAPQDYDERGRGRGGYATPGEGQNAYGTPVQGYEARPERGQSRGAGGQRGGGYPDRGAGGREYGEPGYDDPGYDAAAYEGRGHDGRGNDGRGYEGRGRESGRAGGPNRYDQQNPYGDGRSGRGQSREQGREQGRSREPGRGQSAEDQGEDPWPFPEAGRRNR</sequence>
<dbReference type="PANTHER" id="PTHR30250">
    <property type="entry name" value="PST FAMILY PREDICTED COLANIC ACID TRANSPORTER"/>
    <property type="match status" value="1"/>
</dbReference>
<evidence type="ECO:0000256" key="5">
    <source>
        <dbReference type="ARBA" id="ARBA00023136"/>
    </source>
</evidence>
<feature type="transmembrane region" description="Helical" evidence="7">
    <location>
        <begin position="63"/>
        <end position="87"/>
    </location>
</feature>
<feature type="compositionally biased region" description="Basic and acidic residues" evidence="6">
    <location>
        <begin position="590"/>
        <end position="605"/>
    </location>
</feature>
<feature type="transmembrane region" description="Helical" evidence="7">
    <location>
        <begin position="307"/>
        <end position="329"/>
    </location>
</feature>
<feature type="transmembrane region" description="Helical" evidence="7">
    <location>
        <begin position="248"/>
        <end position="269"/>
    </location>
</feature>
<keyword evidence="3 7" id="KW-0812">Transmembrane</keyword>
<evidence type="ECO:0000256" key="3">
    <source>
        <dbReference type="ARBA" id="ARBA00022692"/>
    </source>
</evidence>
<evidence type="ECO:0000256" key="2">
    <source>
        <dbReference type="ARBA" id="ARBA00022475"/>
    </source>
</evidence>
<feature type="compositionally biased region" description="Gly residues" evidence="6">
    <location>
        <begin position="700"/>
        <end position="758"/>
    </location>
</feature>
<feature type="transmembrane region" description="Helical" evidence="7">
    <location>
        <begin position="194"/>
        <end position="214"/>
    </location>
</feature>
<feature type="transmembrane region" description="Helical" evidence="7">
    <location>
        <begin position="30"/>
        <end position="51"/>
    </location>
</feature>
<evidence type="ECO:0000313" key="8">
    <source>
        <dbReference type="EMBL" id="MCD5312632.1"/>
    </source>
</evidence>
<dbReference type="PANTHER" id="PTHR30250:SF26">
    <property type="entry name" value="PSMA PROTEIN"/>
    <property type="match status" value="1"/>
</dbReference>
<gene>
    <name evidence="8" type="ORF">LR394_17125</name>
</gene>
<feature type="compositionally biased region" description="Gly residues" evidence="6">
    <location>
        <begin position="864"/>
        <end position="875"/>
    </location>
</feature>
<comment type="caution">
    <text evidence="8">The sequence shown here is derived from an EMBL/GenBank/DDBJ whole genome shotgun (WGS) entry which is preliminary data.</text>
</comment>
<evidence type="ECO:0000256" key="4">
    <source>
        <dbReference type="ARBA" id="ARBA00022989"/>
    </source>
</evidence>